<dbReference type="CDD" id="cd00093">
    <property type="entry name" value="HTH_XRE"/>
    <property type="match status" value="1"/>
</dbReference>
<dbReference type="SMART" id="SM00530">
    <property type="entry name" value="HTH_XRE"/>
    <property type="match status" value="1"/>
</dbReference>
<keyword evidence="3" id="KW-1185">Reference proteome</keyword>
<dbReference type="EMBL" id="JAAIJQ010000044">
    <property type="protein sequence ID" value="NEV63223.1"/>
    <property type="molecule type" value="Genomic_DNA"/>
</dbReference>
<organism evidence="2 3">
    <name type="scientific">Thiorhodococcus minor</name>
    <dbReference type="NCBI Taxonomy" id="57489"/>
    <lineage>
        <taxon>Bacteria</taxon>
        <taxon>Pseudomonadati</taxon>
        <taxon>Pseudomonadota</taxon>
        <taxon>Gammaproteobacteria</taxon>
        <taxon>Chromatiales</taxon>
        <taxon>Chromatiaceae</taxon>
        <taxon>Thiorhodococcus</taxon>
    </lineage>
</organism>
<protein>
    <submittedName>
        <fullName evidence="2">Helix-turn-helix transcriptional regulator</fullName>
    </submittedName>
</protein>
<evidence type="ECO:0000313" key="3">
    <source>
        <dbReference type="Proteomes" id="UP000483379"/>
    </source>
</evidence>
<accession>A0A6M0K2P3</accession>
<evidence type="ECO:0000259" key="1">
    <source>
        <dbReference type="PROSITE" id="PS50943"/>
    </source>
</evidence>
<reference evidence="2 3" key="1">
    <citation type="submission" date="2020-02" db="EMBL/GenBank/DDBJ databases">
        <title>Genome sequences of Thiorhodococcus mannitoliphagus and Thiorhodococcus minor, purple sulfur photosynthetic bacteria in the gammaproteobacterial family, Chromatiaceae.</title>
        <authorList>
            <person name="Aviles F.A."/>
            <person name="Meyer T.E."/>
            <person name="Kyndt J.A."/>
        </authorList>
    </citation>
    <scope>NUCLEOTIDE SEQUENCE [LARGE SCALE GENOMIC DNA]</scope>
    <source>
        <strain evidence="2 3">DSM 11518</strain>
    </source>
</reference>
<dbReference type="InterPro" id="IPR001387">
    <property type="entry name" value="Cro/C1-type_HTH"/>
</dbReference>
<name>A0A6M0K2P3_9GAMM</name>
<proteinExistence type="predicted"/>
<dbReference type="RefSeq" id="WP_164453686.1">
    <property type="nucleotide sequence ID" value="NZ_JAAIJQ010000044.1"/>
</dbReference>
<gene>
    <name evidence="2" type="ORF">G3446_15235</name>
</gene>
<dbReference type="AlphaFoldDB" id="A0A6M0K2P3"/>
<dbReference type="GO" id="GO:0003677">
    <property type="term" value="F:DNA binding"/>
    <property type="evidence" value="ECO:0007669"/>
    <property type="project" value="InterPro"/>
</dbReference>
<dbReference type="Gene3D" id="1.10.260.40">
    <property type="entry name" value="lambda repressor-like DNA-binding domains"/>
    <property type="match status" value="1"/>
</dbReference>
<comment type="caution">
    <text evidence="2">The sequence shown here is derived from an EMBL/GenBank/DDBJ whole genome shotgun (WGS) entry which is preliminary data.</text>
</comment>
<evidence type="ECO:0000313" key="2">
    <source>
        <dbReference type="EMBL" id="NEV63223.1"/>
    </source>
</evidence>
<dbReference type="Proteomes" id="UP000483379">
    <property type="component" value="Unassembled WGS sequence"/>
</dbReference>
<dbReference type="PROSITE" id="PS50943">
    <property type="entry name" value="HTH_CROC1"/>
    <property type="match status" value="1"/>
</dbReference>
<sequence>MEPEFAERSQRIGTRLRAERQRRGWSLNDLSARTHGVLSKSRISNYEQGIRRMGLEAAQHLAAALETVTPAWLLLLEEESPLDDEELSLIKDFRTLDPNSRRQIIDLTRSKKRQGDQQAAS</sequence>
<feature type="domain" description="HTH cro/C1-type" evidence="1">
    <location>
        <begin position="16"/>
        <end position="73"/>
    </location>
</feature>
<dbReference type="Pfam" id="PF01381">
    <property type="entry name" value="HTH_3"/>
    <property type="match status" value="1"/>
</dbReference>
<dbReference type="InterPro" id="IPR010982">
    <property type="entry name" value="Lambda_DNA-bd_dom_sf"/>
</dbReference>
<dbReference type="SUPFAM" id="SSF47413">
    <property type="entry name" value="lambda repressor-like DNA-binding domains"/>
    <property type="match status" value="1"/>
</dbReference>